<proteinExistence type="predicted"/>
<organism evidence="1 2">
    <name type="scientific">Trichinella zimbabwensis</name>
    <dbReference type="NCBI Taxonomy" id="268475"/>
    <lineage>
        <taxon>Eukaryota</taxon>
        <taxon>Metazoa</taxon>
        <taxon>Ecdysozoa</taxon>
        <taxon>Nematoda</taxon>
        <taxon>Enoplea</taxon>
        <taxon>Dorylaimia</taxon>
        <taxon>Trichinellida</taxon>
        <taxon>Trichinellidae</taxon>
        <taxon>Trichinella</taxon>
    </lineage>
</organism>
<name>A0A0V1H6W9_9BILA</name>
<protein>
    <submittedName>
        <fullName evidence="1">Transposon Tf2-6 polyprotein</fullName>
    </submittedName>
</protein>
<dbReference type="SUPFAM" id="SSF56672">
    <property type="entry name" value="DNA/RNA polymerases"/>
    <property type="match status" value="1"/>
</dbReference>
<dbReference type="Proteomes" id="UP000055024">
    <property type="component" value="Unassembled WGS sequence"/>
</dbReference>
<dbReference type="EMBL" id="JYDP01000117">
    <property type="protein sequence ID" value="KRZ06520.1"/>
    <property type="molecule type" value="Genomic_DNA"/>
</dbReference>
<feature type="non-terminal residue" evidence="1">
    <location>
        <position position="1"/>
    </location>
</feature>
<keyword evidence="2" id="KW-1185">Reference proteome</keyword>
<dbReference type="PANTHER" id="PTHR33064:SF37">
    <property type="entry name" value="RIBONUCLEASE H"/>
    <property type="match status" value="1"/>
</dbReference>
<dbReference type="InterPro" id="IPR043502">
    <property type="entry name" value="DNA/RNA_pol_sf"/>
</dbReference>
<dbReference type="InterPro" id="IPR043128">
    <property type="entry name" value="Rev_trsase/Diguanyl_cyclase"/>
</dbReference>
<dbReference type="OrthoDB" id="5868531at2759"/>
<dbReference type="PANTHER" id="PTHR33064">
    <property type="entry name" value="POL PROTEIN"/>
    <property type="match status" value="1"/>
</dbReference>
<evidence type="ECO:0000313" key="2">
    <source>
        <dbReference type="Proteomes" id="UP000055024"/>
    </source>
</evidence>
<reference evidence="1 2" key="1">
    <citation type="submission" date="2015-01" db="EMBL/GenBank/DDBJ databases">
        <title>Evolution of Trichinella species and genotypes.</title>
        <authorList>
            <person name="Korhonen P.K."/>
            <person name="Edoardo P."/>
            <person name="Giuseppe L.R."/>
            <person name="Gasser R.B."/>
        </authorList>
    </citation>
    <scope>NUCLEOTIDE SEQUENCE [LARGE SCALE GENOMIC DNA]</scope>
    <source>
        <strain evidence="1">ISS1029</strain>
    </source>
</reference>
<sequence length="127" mass="14923">LKKFGKHWFTPLRSRVAAEFKLCKECLENDEERFRKIRHFSLLRFRVCSQGIKLLAEKVAAIRQFSKPSIMHELRQFLGCVNFHRRFIPRAATLLAPLERLISALGKNKRLKLTEDVVKAFEEVKQA</sequence>
<dbReference type="AlphaFoldDB" id="A0A0V1H6W9"/>
<evidence type="ECO:0000313" key="1">
    <source>
        <dbReference type="EMBL" id="KRZ06520.1"/>
    </source>
</evidence>
<dbReference type="Gene3D" id="3.30.70.270">
    <property type="match status" value="1"/>
</dbReference>
<gene>
    <name evidence="1" type="primary">Tf2-6</name>
    <name evidence="1" type="ORF">T11_7590</name>
</gene>
<accession>A0A0V1H6W9</accession>
<comment type="caution">
    <text evidence="1">The sequence shown here is derived from an EMBL/GenBank/DDBJ whole genome shotgun (WGS) entry which is preliminary data.</text>
</comment>
<dbReference type="InterPro" id="IPR051320">
    <property type="entry name" value="Viral_Replic_Matur_Polypro"/>
</dbReference>